<evidence type="ECO:0000256" key="3">
    <source>
        <dbReference type="ARBA" id="ARBA00022741"/>
    </source>
</evidence>
<dbReference type="AlphaFoldDB" id="A0A646KLB3"/>
<proteinExistence type="predicted"/>
<organism evidence="11 12">
    <name type="scientific">Streptomyces jumonjinensis</name>
    <dbReference type="NCBI Taxonomy" id="1945"/>
    <lineage>
        <taxon>Bacteria</taxon>
        <taxon>Bacillati</taxon>
        <taxon>Actinomycetota</taxon>
        <taxon>Actinomycetes</taxon>
        <taxon>Kitasatosporales</taxon>
        <taxon>Streptomycetaceae</taxon>
        <taxon>Streptomyces</taxon>
    </lineage>
</organism>
<feature type="transmembrane region" description="Helical" evidence="8">
    <location>
        <begin position="26"/>
        <end position="47"/>
    </location>
</feature>
<dbReference type="SUPFAM" id="SSF90123">
    <property type="entry name" value="ABC transporter transmembrane region"/>
    <property type="match status" value="1"/>
</dbReference>
<evidence type="ECO:0000259" key="10">
    <source>
        <dbReference type="PROSITE" id="PS50929"/>
    </source>
</evidence>
<name>A0A646KLB3_STRJU</name>
<feature type="transmembrane region" description="Helical" evidence="8">
    <location>
        <begin position="243"/>
        <end position="266"/>
    </location>
</feature>
<dbReference type="PROSITE" id="PS50893">
    <property type="entry name" value="ABC_TRANSPORTER_2"/>
    <property type="match status" value="1"/>
</dbReference>
<dbReference type="InterPro" id="IPR011527">
    <property type="entry name" value="ABC1_TM_dom"/>
</dbReference>
<comment type="caution">
    <text evidence="11">The sequence shown here is derived from an EMBL/GenBank/DDBJ whole genome shotgun (WGS) entry which is preliminary data.</text>
</comment>
<dbReference type="Pfam" id="PF00005">
    <property type="entry name" value="ABC_tran"/>
    <property type="match status" value="1"/>
</dbReference>
<dbReference type="GO" id="GO:0015421">
    <property type="term" value="F:ABC-type oligopeptide transporter activity"/>
    <property type="evidence" value="ECO:0007669"/>
    <property type="project" value="TreeGrafter"/>
</dbReference>
<feature type="compositionally biased region" description="Gly residues" evidence="7">
    <location>
        <begin position="597"/>
        <end position="606"/>
    </location>
</feature>
<dbReference type="SMART" id="SM00382">
    <property type="entry name" value="AAA"/>
    <property type="match status" value="1"/>
</dbReference>
<dbReference type="SUPFAM" id="SSF52540">
    <property type="entry name" value="P-loop containing nucleoside triphosphate hydrolases"/>
    <property type="match status" value="1"/>
</dbReference>
<reference evidence="11 12" key="1">
    <citation type="submission" date="2019-05" db="EMBL/GenBank/DDBJ databases">
        <title>Comparative genomics and metabolomics analyses of clavulanic acid producing Streptomyces species provides insight into specialized metabolism and evolution of beta-lactam biosynthetic gene clusters.</title>
        <authorList>
            <person name="Moore M.A."/>
            <person name="Cruz-Morales P."/>
            <person name="Barona Gomez F."/>
            <person name="Kapil T."/>
        </authorList>
    </citation>
    <scope>NUCLEOTIDE SEQUENCE [LARGE SCALE GENOMIC DNA]</scope>
    <source>
        <strain evidence="11 12">NRRL 5741</strain>
    </source>
</reference>
<evidence type="ECO:0000313" key="12">
    <source>
        <dbReference type="Proteomes" id="UP000419138"/>
    </source>
</evidence>
<dbReference type="PANTHER" id="PTHR43394">
    <property type="entry name" value="ATP-DEPENDENT PERMEASE MDL1, MITOCHONDRIAL"/>
    <property type="match status" value="1"/>
</dbReference>
<dbReference type="InterPro" id="IPR036640">
    <property type="entry name" value="ABC1_TM_sf"/>
</dbReference>
<feature type="domain" description="ABC transmembrane type-1" evidence="10">
    <location>
        <begin position="27"/>
        <end position="305"/>
    </location>
</feature>
<evidence type="ECO:0000256" key="8">
    <source>
        <dbReference type="SAM" id="Phobius"/>
    </source>
</evidence>
<dbReference type="InterPro" id="IPR017871">
    <property type="entry name" value="ABC_transporter-like_CS"/>
</dbReference>
<dbReference type="InterPro" id="IPR003593">
    <property type="entry name" value="AAA+_ATPase"/>
</dbReference>
<dbReference type="InterPro" id="IPR039421">
    <property type="entry name" value="Type_1_exporter"/>
</dbReference>
<keyword evidence="12" id="KW-1185">Reference proteome</keyword>
<evidence type="ECO:0000313" key="11">
    <source>
        <dbReference type="EMBL" id="MQT03023.1"/>
    </source>
</evidence>
<dbReference type="RefSeq" id="WP_153524626.1">
    <property type="nucleotide sequence ID" value="NZ_JBEPDZ010000009.1"/>
</dbReference>
<dbReference type="InterPro" id="IPR027417">
    <property type="entry name" value="P-loop_NTPase"/>
</dbReference>
<feature type="transmembrane region" description="Helical" evidence="8">
    <location>
        <begin position="67"/>
        <end position="89"/>
    </location>
</feature>
<protein>
    <submittedName>
        <fullName evidence="11">ABC transporter ATP-binding protein</fullName>
    </submittedName>
</protein>
<feature type="transmembrane region" description="Helical" evidence="8">
    <location>
        <begin position="286"/>
        <end position="303"/>
    </location>
</feature>
<keyword evidence="3" id="KW-0547">Nucleotide-binding</keyword>
<dbReference type="Gene3D" id="1.20.1560.10">
    <property type="entry name" value="ABC transporter type 1, transmembrane domain"/>
    <property type="match status" value="1"/>
</dbReference>
<dbReference type="GO" id="GO:0016887">
    <property type="term" value="F:ATP hydrolysis activity"/>
    <property type="evidence" value="ECO:0007669"/>
    <property type="project" value="InterPro"/>
</dbReference>
<evidence type="ECO:0000256" key="7">
    <source>
        <dbReference type="SAM" id="MobiDB-lite"/>
    </source>
</evidence>
<feature type="compositionally biased region" description="Low complexity" evidence="7">
    <location>
        <begin position="584"/>
        <end position="596"/>
    </location>
</feature>
<feature type="transmembrane region" description="Helical" evidence="8">
    <location>
        <begin position="164"/>
        <end position="182"/>
    </location>
</feature>
<dbReference type="EMBL" id="VCLA01000160">
    <property type="protein sequence ID" value="MQT03023.1"/>
    <property type="molecule type" value="Genomic_DNA"/>
</dbReference>
<dbReference type="InterPro" id="IPR003439">
    <property type="entry name" value="ABC_transporter-like_ATP-bd"/>
</dbReference>
<evidence type="ECO:0000256" key="6">
    <source>
        <dbReference type="ARBA" id="ARBA00023136"/>
    </source>
</evidence>
<comment type="subcellular location">
    <subcellularLocation>
        <location evidence="1">Cell membrane</location>
        <topology evidence="1">Multi-pass membrane protein</topology>
    </subcellularLocation>
</comment>
<accession>A0A646KLB3</accession>
<evidence type="ECO:0000256" key="1">
    <source>
        <dbReference type="ARBA" id="ARBA00004651"/>
    </source>
</evidence>
<evidence type="ECO:0000259" key="9">
    <source>
        <dbReference type="PROSITE" id="PS50893"/>
    </source>
</evidence>
<feature type="transmembrane region" description="Helical" evidence="8">
    <location>
        <begin position="133"/>
        <end position="158"/>
    </location>
</feature>
<dbReference type="PANTHER" id="PTHR43394:SF1">
    <property type="entry name" value="ATP-BINDING CASSETTE SUB-FAMILY B MEMBER 10, MITOCHONDRIAL"/>
    <property type="match status" value="1"/>
</dbReference>
<dbReference type="Proteomes" id="UP000419138">
    <property type="component" value="Unassembled WGS sequence"/>
</dbReference>
<dbReference type="PROSITE" id="PS00211">
    <property type="entry name" value="ABC_TRANSPORTER_1"/>
    <property type="match status" value="1"/>
</dbReference>
<keyword evidence="2 8" id="KW-0812">Transmembrane</keyword>
<dbReference type="GO" id="GO:0005524">
    <property type="term" value="F:ATP binding"/>
    <property type="evidence" value="ECO:0007669"/>
    <property type="project" value="UniProtKB-KW"/>
</dbReference>
<keyword evidence="5 8" id="KW-1133">Transmembrane helix</keyword>
<feature type="domain" description="ABC transporter" evidence="9">
    <location>
        <begin position="337"/>
        <end position="568"/>
    </location>
</feature>
<keyword evidence="6 8" id="KW-0472">Membrane</keyword>
<dbReference type="Gene3D" id="3.40.50.300">
    <property type="entry name" value="P-loop containing nucleotide triphosphate hydrolases"/>
    <property type="match status" value="1"/>
</dbReference>
<evidence type="ECO:0000256" key="5">
    <source>
        <dbReference type="ARBA" id="ARBA00022989"/>
    </source>
</evidence>
<evidence type="ECO:0000256" key="4">
    <source>
        <dbReference type="ARBA" id="ARBA00022840"/>
    </source>
</evidence>
<dbReference type="GO" id="GO:0005886">
    <property type="term" value="C:plasma membrane"/>
    <property type="evidence" value="ECO:0007669"/>
    <property type="project" value="UniProtKB-SubCell"/>
</dbReference>
<keyword evidence="4 11" id="KW-0067">ATP-binding</keyword>
<feature type="region of interest" description="Disordered" evidence="7">
    <location>
        <begin position="571"/>
        <end position="670"/>
    </location>
</feature>
<sequence length="670" mass="68096">MSRPAAQASPPGSAPFRSPRAGRLPLAAVALCSIGAALAALALPLALGSAVDTLVTRGEIPWPELRLCAALTAAEVLLDAVVALLGGTVTATRTARLRTTLADRLVHAEPRHGQAVAPGDLTTRITANAAEAAAVPVAAATAAATVLVPLGAVVALFLIDLWPAAALLAGAPFLIALLRTLVRRTADASADYQREQSLIAARTTEVLDGIDTVRAARTAAHEHTRITEPLTRLSAHGRLTWQILGRATGASALLLPLLTVLVLGVAGLRMSAGAISVGELLAVSRYTVLAVGLGVLTGALSTISRGRAAARRLDPLLGLSAVPHRSLELPPGGPGRVELRDVDVVRDGKRLLRGVSLTVPGGTSMAVVGRSGSGKSLLAAVAGRLTDPEAGTVTLDGVRLDGVDPVRLREEVTFAFARPALLGTTVGDTIAFGAGRPSGERVRSAARDASADGFIALLPLGYRTPLERAPLSGGECQRLGLARAFARTGRLLILDDATSSLDTVTEHRVQRALARRAGAGTRIVVAHRVSTAADADAVVWLENGMVRATGPHAVLWDDPDYRAVFHAARPTAPTAPGGPGAVGAAGERAAGPVSGSAGSGAAGVGDGVRSMRSGGGERERDPGPVSGRAPTRAYGAPGQADGTATAGPDQGRTAGPLARPSRPGPGREAR</sequence>
<dbReference type="PROSITE" id="PS50929">
    <property type="entry name" value="ABC_TM1F"/>
    <property type="match status" value="1"/>
</dbReference>
<gene>
    <name evidence="11" type="ORF">FF041_23395</name>
</gene>
<dbReference type="Pfam" id="PF00664">
    <property type="entry name" value="ABC_membrane"/>
    <property type="match status" value="1"/>
</dbReference>
<dbReference type="OrthoDB" id="9806127at2"/>
<evidence type="ECO:0000256" key="2">
    <source>
        <dbReference type="ARBA" id="ARBA00022692"/>
    </source>
</evidence>